<evidence type="ECO:0000256" key="7">
    <source>
        <dbReference type="ARBA" id="ARBA00023012"/>
    </source>
</evidence>
<dbReference type="SUPFAM" id="SSF47384">
    <property type="entry name" value="Homodimeric domain of signal transducing histidine kinase"/>
    <property type="match status" value="1"/>
</dbReference>
<feature type="domain" description="Histidine kinase" evidence="9">
    <location>
        <begin position="377"/>
        <end position="595"/>
    </location>
</feature>
<evidence type="ECO:0000256" key="1">
    <source>
        <dbReference type="ARBA" id="ARBA00000085"/>
    </source>
</evidence>
<dbReference type="PANTHER" id="PTHR45453">
    <property type="entry name" value="PHOSPHATE REGULON SENSOR PROTEIN PHOR"/>
    <property type="match status" value="1"/>
</dbReference>
<feature type="domain" description="HAMP" evidence="11">
    <location>
        <begin position="198"/>
        <end position="250"/>
    </location>
</feature>
<keyword evidence="8" id="KW-0472">Membrane</keyword>
<evidence type="ECO:0000256" key="5">
    <source>
        <dbReference type="ARBA" id="ARBA00022679"/>
    </source>
</evidence>
<dbReference type="CDD" id="cd06225">
    <property type="entry name" value="HAMP"/>
    <property type="match status" value="1"/>
</dbReference>
<dbReference type="PANTHER" id="PTHR45453:SF1">
    <property type="entry name" value="PHOSPHATE REGULON SENSOR PROTEIN PHOR"/>
    <property type="match status" value="1"/>
</dbReference>
<dbReference type="RefSeq" id="WP_379787237.1">
    <property type="nucleotide sequence ID" value="NZ_JBHSHL010000005.1"/>
</dbReference>
<keyword evidence="13" id="KW-1185">Reference proteome</keyword>
<dbReference type="InterPro" id="IPR036097">
    <property type="entry name" value="HisK_dim/P_sf"/>
</dbReference>
<dbReference type="InterPro" id="IPR003660">
    <property type="entry name" value="HAMP_dom"/>
</dbReference>
<dbReference type="Pfam" id="PF00672">
    <property type="entry name" value="HAMP"/>
    <property type="match status" value="1"/>
</dbReference>
<evidence type="ECO:0000259" key="9">
    <source>
        <dbReference type="PROSITE" id="PS50109"/>
    </source>
</evidence>
<feature type="transmembrane region" description="Helical" evidence="8">
    <location>
        <begin position="177"/>
        <end position="204"/>
    </location>
</feature>
<dbReference type="Gene3D" id="6.10.340.10">
    <property type="match status" value="1"/>
</dbReference>
<dbReference type="Pfam" id="PF02518">
    <property type="entry name" value="HATPase_c"/>
    <property type="match status" value="1"/>
</dbReference>
<evidence type="ECO:0000313" key="13">
    <source>
        <dbReference type="Proteomes" id="UP001595916"/>
    </source>
</evidence>
<dbReference type="Pfam" id="PF00512">
    <property type="entry name" value="HisKA"/>
    <property type="match status" value="1"/>
</dbReference>
<keyword evidence="5" id="KW-0808">Transferase</keyword>
<keyword evidence="6" id="KW-0418">Kinase</keyword>
<dbReference type="CDD" id="cd00075">
    <property type="entry name" value="HATPase"/>
    <property type="match status" value="1"/>
</dbReference>
<dbReference type="InterPro" id="IPR003594">
    <property type="entry name" value="HATPase_dom"/>
</dbReference>
<dbReference type="EMBL" id="JBHSHL010000005">
    <property type="protein sequence ID" value="MFC4803777.1"/>
    <property type="molecule type" value="Genomic_DNA"/>
</dbReference>
<dbReference type="InterPro" id="IPR050351">
    <property type="entry name" value="BphY/WalK/GraS-like"/>
</dbReference>
<keyword evidence="7" id="KW-0902">Two-component regulatory system</keyword>
<dbReference type="InterPro" id="IPR005467">
    <property type="entry name" value="His_kinase_dom"/>
</dbReference>
<dbReference type="InterPro" id="IPR004358">
    <property type="entry name" value="Sig_transdc_His_kin-like_C"/>
</dbReference>
<dbReference type="InterPro" id="IPR036890">
    <property type="entry name" value="HATPase_C_sf"/>
</dbReference>
<dbReference type="GO" id="GO:0005524">
    <property type="term" value="F:ATP binding"/>
    <property type="evidence" value="ECO:0007669"/>
    <property type="project" value="UniProtKB-KW"/>
</dbReference>
<dbReference type="InterPro" id="IPR013767">
    <property type="entry name" value="PAS_fold"/>
</dbReference>
<evidence type="ECO:0000259" key="10">
    <source>
        <dbReference type="PROSITE" id="PS50112"/>
    </source>
</evidence>
<comment type="subcellular location">
    <subcellularLocation>
        <location evidence="2">Membrane</location>
    </subcellularLocation>
</comment>
<feature type="transmembrane region" description="Helical" evidence="8">
    <location>
        <begin position="12"/>
        <end position="32"/>
    </location>
</feature>
<dbReference type="SMART" id="SM00388">
    <property type="entry name" value="HisKA"/>
    <property type="match status" value="1"/>
</dbReference>
<evidence type="ECO:0000256" key="8">
    <source>
        <dbReference type="SAM" id="Phobius"/>
    </source>
</evidence>
<keyword evidence="8" id="KW-0812">Transmembrane</keyword>
<keyword evidence="12" id="KW-0547">Nucleotide-binding</keyword>
<accession>A0ABV9QIE9</accession>
<comment type="caution">
    <text evidence="12">The sequence shown here is derived from an EMBL/GenBank/DDBJ whole genome shotgun (WGS) entry which is preliminary data.</text>
</comment>
<comment type="catalytic activity">
    <reaction evidence="1">
        <text>ATP + protein L-histidine = ADP + protein N-phospho-L-histidine.</text>
        <dbReference type="EC" id="2.7.13.3"/>
    </reaction>
</comment>
<sequence>MFKSIRWKLISLYFILVFVAMAIVGLFITQQLESYNLSTVKRTLSDVSNNLINQSIDSHVNVTEQRFDIQRILDTTTLPEGYEISVIDLSTGTIVASTNTNLFDKPGMDVFSVEMMLETSENNVIDKIIVEEGPYKTRYQHMAFTYDDGSEKNTGYIIYSRASLEAVDESLSHAKGIFLNATFIALAVTIVLGYAIAISITVPINDLRNKALKMSQGDFSQRVQIQSHDEIGQLASAFNFLTERLNETLIEISSEQNKLNAIIEHMDDALIAVDEVGKIIHYNSSAEVLLNLPVGNKEYVQEIFPLENNELTPEEIMSDTPGSTNKLPVITVNNKALKLSSAFFSDDKKILKGYVILFQDITEREHLDNMRKEFVANVSHELKTPITTIKSYSETLLSGALEEPELAKSFLNVMVKEADRMTSLIRDLLQLSHIDFNKMTWNFEYTDIHSLLTDAIEKMKLFYEEKHQLIRLEAPENLFLIWADRSKLEQVIINILSNAIKYTPESGTVDISLKLVDNMVYISIEDTGMGIPEKDLAHIFERFYRVDKGRSREQGGTGLGLSIAKNIIEAHKGTIEVVSKLDQGTCFTISLPVHKSEM</sequence>
<dbReference type="CDD" id="cd00082">
    <property type="entry name" value="HisKA"/>
    <property type="match status" value="1"/>
</dbReference>
<feature type="domain" description="PAS" evidence="10">
    <location>
        <begin position="255"/>
        <end position="292"/>
    </location>
</feature>
<dbReference type="SUPFAM" id="SSF55874">
    <property type="entry name" value="ATPase domain of HSP90 chaperone/DNA topoisomerase II/histidine kinase"/>
    <property type="match status" value="1"/>
</dbReference>
<organism evidence="12 13">
    <name type="scientific">Filifactor villosus</name>
    <dbReference type="NCBI Taxonomy" id="29374"/>
    <lineage>
        <taxon>Bacteria</taxon>
        <taxon>Bacillati</taxon>
        <taxon>Bacillota</taxon>
        <taxon>Clostridia</taxon>
        <taxon>Peptostreptococcales</taxon>
        <taxon>Filifactoraceae</taxon>
        <taxon>Filifactor</taxon>
    </lineage>
</organism>
<evidence type="ECO:0000256" key="4">
    <source>
        <dbReference type="ARBA" id="ARBA00022553"/>
    </source>
</evidence>
<name>A0ABV9QIE9_9FIRM</name>
<dbReference type="EC" id="2.7.13.3" evidence="3"/>
<evidence type="ECO:0000313" key="12">
    <source>
        <dbReference type="EMBL" id="MFC4803777.1"/>
    </source>
</evidence>
<dbReference type="SMART" id="SM00387">
    <property type="entry name" value="HATPase_c"/>
    <property type="match status" value="1"/>
</dbReference>
<reference evidence="13" key="1">
    <citation type="journal article" date="2019" name="Int. J. Syst. Evol. Microbiol.">
        <title>The Global Catalogue of Microorganisms (GCM) 10K type strain sequencing project: providing services to taxonomists for standard genome sequencing and annotation.</title>
        <authorList>
            <consortium name="The Broad Institute Genomics Platform"/>
            <consortium name="The Broad Institute Genome Sequencing Center for Infectious Disease"/>
            <person name="Wu L."/>
            <person name="Ma J."/>
        </authorList>
    </citation>
    <scope>NUCLEOTIDE SEQUENCE [LARGE SCALE GENOMIC DNA]</scope>
    <source>
        <strain evidence="13">CCUG 46385</strain>
    </source>
</reference>
<dbReference type="Gene3D" id="3.30.450.20">
    <property type="entry name" value="PAS domain"/>
    <property type="match status" value="1"/>
</dbReference>
<dbReference type="InterPro" id="IPR000014">
    <property type="entry name" value="PAS"/>
</dbReference>
<evidence type="ECO:0000256" key="2">
    <source>
        <dbReference type="ARBA" id="ARBA00004370"/>
    </source>
</evidence>
<dbReference type="PROSITE" id="PS50112">
    <property type="entry name" value="PAS"/>
    <property type="match status" value="1"/>
</dbReference>
<dbReference type="PRINTS" id="PR00344">
    <property type="entry name" value="BCTRLSENSOR"/>
</dbReference>
<gene>
    <name evidence="12" type="ORF">ACFO4R_01655</name>
</gene>
<dbReference type="InterPro" id="IPR003661">
    <property type="entry name" value="HisK_dim/P_dom"/>
</dbReference>
<dbReference type="SMART" id="SM00304">
    <property type="entry name" value="HAMP"/>
    <property type="match status" value="1"/>
</dbReference>
<dbReference type="Gene3D" id="1.10.287.130">
    <property type="match status" value="1"/>
</dbReference>
<evidence type="ECO:0000256" key="3">
    <source>
        <dbReference type="ARBA" id="ARBA00012438"/>
    </source>
</evidence>
<keyword evidence="4" id="KW-0597">Phosphoprotein</keyword>
<keyword evidence="12" id="KW-0067">ATP-binding</keyword>
<dbReference type="PROSITE" id="PS50885">
    <property type="entry name" value="HAMP"/>
    <property type="match status" value="1"/>
</dbReference>
<proteinExistence type="predicted"/>
<dbReference type="Proteomes" id="UP001595916">
    <property type="component" value="Unassembled WGS sequence"/>
</dbReference>
<dbReference type="Gene3D" id="3.30.565.10">
    <property type="entry name" value="Histidine kinase-like ATPase, C-terminal domain"/>
    <property type="match status" value="1"/>
</dbReference>
<protein>
    <recommendedName>
        <fullName evidence="3">histidine kinase</fullName>
        <ecNumber evidence="3">2.7.13.3</ecNumber>
    </recommendedName>
</protein>
<keyword evidence="8" id="KW-1133">Transmembrane helix</keyword>
<evidence type="ECO:0000256" key="6">
    <source>
        <dbReference type="ARBA" id="ARBA00022777"/>
    </source>
</evidence>
<dbReference type="SUPFAM" id="SSF158472">
    <property type="entry name" value="HAMP domain-like"/>
    <property type="match status" value="1"/>
</dbReference>
<evidence type="ECO:0000259" key="11">
    <source>
        <dbReference type="PROSITE" id="PS50885"/>
    </source>
</evidence>
<dbReference type="PROSITE" id="PS50109">
    <property type="entry name" value="HIS_KIN"/>
    <property type="match status" value="1"/>
</dbReference>
<dbReference type="Pfam" id="PF00989">
    <property type="entry name" value="PAS"/>
    <property type="match status" value="1"/>
</dbReference>